<dbReference type="InterPro" id="IPR004992">
    <property type="entry name" value="EutN_CcmL"/>
</dbReference>
<comment type="subcellular location">
    <subcellularLocation>
        <location evidence="1">Bacterial microcompartment</location>
    </subcellularLocation>
</comment>
<keyword evidence="2" id="KW-1283">Bacterial microcompartment</keyword>
<dbReference type="PROSITE" id="PS51932">
    <property type="entry name" value="BMV"/>
    <property type="match status" value="1"/>
</dbReference>
<gene>
    <name evidence="3" type="ORF">LCGC14_3155160</name>
</gene>
<sequence length="91" mass="9633">MILGKIIGNVVSTLKLEAYRGYKILVVQPVDPNGRPHGSTFLAIDTVQAGSGDTVIVIDEGNSARQIIDDSMAPIRSVIAGIVDTVNKDIT</sequence>
<protein>
    <recommendedName>
        <fullName evidence="4">Ethanolamine utilization protein EutN/carboxysome structural protein Ccml</fullName>
    </recommendedName>
</protein>
<name>A0A0F8WGZ9_9ZZZZ</name>
<proteinExistence type="predicted"/>
<evidence type="ECO:0000256" key="2">
    <source>
        <dbReference type="ARBA" id="ARBA00024446"/>
    </source>
</evidence>
<dbReference type="PANTHER" id="PTHR36539:SF1">
    <property type="entry name" value="BACTERIAL MICROCOMPARTMENT SHELL VERTEX PROTEIN EUTN"/>
    <property type="match status" value="1"/>
</dbReference>
<dbReference type="AlphaFoldDB" id="A0A0F8WGZ9"/>
<dbReference type="CDD" id="cd01614">
    <property type="entry name" value="EutN_CcmL"/>
    <property type="match status" value="1"/>
</dbReference>
<dbReference type="EMBL" id="LAZR01069578">
    <property type="protein sequence ID" value="KKK47440.1"/>
    <property type="molecule type" value="Genomic_DNA"/>
</dbReference>
<dbReference type="Pfam" id="PF03319">
    <property type="entry name" value="EutN_CcmL"/>
    <property type="match status" value="1"/>
</dbReference>
<organism evidence="3">
    <name type="scientific">marine sediment metagenome</name>
    <dbReference type="NCBI Taxonomy" id="412755"/>
    <lineage>
        <taxon>unclassified sequences</taxon>
        <taxon>metagenomes</taxon>
        <taxon>ecological metagenomes</taxon>
    </lineage>
</organism>
<dbReference type="GO" id="GO:0031469">
    <property type="term" value="C:bacterial microcompartment"/>
    <property type="evidence" value="ECO:0007669"/>
    <property type="project" value="UniProtKB-SubCell"/>
</dbReference>
<dbReference type="Gene3D" id="2.40.50.220">
    <property type="entry name" value="EutN/Ccml"/>
    <property type="match status" value="1"/>
</dbReference>
<evidence type="ECO:0000256" key="1">
    <source>
        <dbReference type="ARBA" id="ARBA00024322"/>
    </source>
</evidence>
<comment type="caution">
    <text evidence="3">The sequence shown here is derived from an EMBL/GenBank/DDBJ whole genome shotgun (WGS) entry which is preliminary data.</text>
</comment>
<accession>A0A0F8WGZ9</accession>
<dbReference type="SUPFAM" id="SSF159133">
    <property type="entry name" value="EutN/CcmL-like"/>
    <property type="match status" value="1"/>
</dbReference>
<evidence type="ECO:0008006" key="4">
    <source>
        <dbReference type="Google" id="ProtNLM"/>
    </source>
</evidence>
<evidence type="ECO:0000313" key="3">
    <source>
        <dbReference type="EMBL" id="KKK47440.1"/>
    </source>
</evidence>
<reference evidence="3" key="1">
    <citation type="journal article" date="2015" name="Nature">
        <title>Complex archaea that bridge the gap between prokaryotes and eukaryotes.</title>
        <authorList>
            <person name="Spang A."/>
            <person name="Saw J.H."/>
            <person name="Jorgensen S.L."/>
            <person name="Zaremba-Niedzwiedzka K."/>
            <person name="Martijn J."/>
            <person name="Lind A.E."/>
            <person name="van Eijk R."/>
            <person name="Schleper C."/>
            <person name="Guy L."/>
            <person name="Ettema T.J."/>
        </authorList>
    </citation>
    <scope>NUCLEOTIDE SEQUENCE</scope>
</reference>
<dbReference type="InterPro" id="IPR036677">
    <property type="entry name" value="EutN_CcmL_sf"/>
</dbReference>
<dbReference type="PANTHER" id="PTHR36539">
    <property type="entry name" value="ETHANOLAMINE UTILIZATION PROTEIN EUTN"/>
    <property type="match status" value="1"/>
</dbReference>